<organism evidence="1 2">
    <name type="scientific">candidate division WWE3 bacterium</name>
    <dbReference type="NCBI Taxonomy" id="2053526"/>
    <lineage>
        <taxon>Bacteria</taxon>
        <taxon>Katanobacteria</taxon>
    </lineage>
</organism>
<evidence type="ECO:0000313" key="2">
    <source>
        <dbReference type="Proteomes" id="UP000265540"/>
    </source>
</evidence>
<dbReference type="Proteomes" id="UP000265540">
    <property type="component" value="Unassembled WGS sequence"/>
</dbReference>
<comment type="caution">
    <text evidence="1">The sequence shown here is derived from an EMBL/GenBank/DDBJ whole genome shotgun (WGS) entry which is preliminary data.</text>
</comment>
<dbReference type="AlphaFoldDB" id="A0A3A4ZF35"/>
<reference evidence="1 2" key="1">
    <citation type="journal article" date="2017" name="ISME J.">
        <title>Energy and carbon metabolisms in a deep terrestrial subsurface fluid microbial community.</title>
        <authorList>
            <person name="Momper L."/>
            <person name="Jungbluth S.P."/>
            <person name="Lee M.D."/>
            <person name="Amend J.P."/>
        </authorList>
    </citation>
    <scope>NUCLEOTIDE SEQUENCE [LARGE SCALE GENOMIC DNA]</scope>
    <source>
        <strain evidence="1">SURF_46</strain>
    </source>
</reference>
<evidence type="ECO:0000313" key="1">
    <source>
        <dbReference type="EMBL" id="RJR27769.1"/>
    </source>
</evidence>
<name>A0A3A4ZF35_UNCKA</name>
<gene>
    <name evidence="1" type="ORF">C4561_01555</name>
</gene>
<dbReference type="EMBL" id="QZJF01000007">
    <property type="protein sequence ID" value="RJR27769.1"/>
    <property type="molecule type" value="Genomic_DNA"/>
</dbReference>
<protein>
    <submittedName>
        <fullName evidence="1">Uncharacterized protein</fullName>
    </submittedName>
</protein>
<accession>A0A3A4ZF35</accession>
<proteinExistence type="predicted"/>
<sequence length="280" mass="30596">MVTYNTTRYDLLTTPLNVRKMSELIVSKVEDAASEELETISDEEVELHIEDASGMVLGALEGYYGGVSALQVTNPYASKPFALPTNQSKVKLLKVGVSSTAVTEVWTLKMAPPADSTEYIRWTIEGSVSGEQGSGAILVTNPVDFNSTNEAIQILTTYWQRNDDVSKEGDKIRFATFKVKPIIAFITAMLAAGTLLDAKLSEVSPNSSSIGKRLTDRAFEWLEKLANPEKSGVTLASVPTVDFTLIMISMNPSDSLGEDATKYESISEERERLDIMGFDS</sequence>